<feature type="non-terminal residue" evidence="1">
    <location>
        <position position="1"/>
    </location>
</feature>
<accession>A0A8H3BUN1</accession>
<gene>
    <name evidence="1" type="ORF">RDB_LOCUS166939</name>
</gene>
<evidence type="ECO:0000313" key="2">
    <source>
        <dbReference type="Proteomes" id="UP000663846"/>
    </source>
</evidence>
<dbReference type="AlphaFoldDB" id="A0A8H3BUN1"/>
<proteinExistence type="predicted"/>
<sequence>MEDVTSIINRQHQEMFQKLSGPVYLAAFFLDVRFQSSDVFLGYKQSFTHAHKSQIDLSSDSDLRRLLPAYTLSGGYLIKLLGLLYNKNPNAPPFLHYSSWLDVKTPFYHQLISFTRGASPFDKRYDDTQSARQYWENLISVPSADLLALVGLLLSSIVPNSMAEERTMSTITKLNSPDRAAQKVGTLIDMTTIRQYYKREEALKSPSSHSLRPTVRFADLTAAAQILTPKYDAMQCKGAAYDEFTETSNEPVPTGSQSYFEVEREDGVFLASKVLFDTLSD</sequence>
<dbReference type="EMBL" id="CAJMWS010000836">
    <property type="protein sequence ID" value="CAE6465834.1"/>
    <property type="molecule type" value="Genomic_DNA"/>
</dbReference>
<reference evidence="1" key="1">
    <citation type="submission" date="2021-01" db="EMBL/GenBank/DDBJ databases">
        <authorList>
            <person name="Kaushik A."/>
        </authorList>
    </citation>
    <scope>NUCLEOTIDE SEQUENCE</scope>
    <source>
        <strain evidence="1">AG1-1C</strain>
    </source>
</reference>
<comment type="caution">
    <text evidence="1">The sequence shown here is derived from an EMBL/GenBank/DDBJ whole genome shotgun (WGS) entry which is preliminary data.</text>
</comment>
<name>A0A8H3BUN1_9AGAM</name>
<evidence type="ECO:0000313" key="1">
    <source>
        <dbReference type="EMBL" id="CAE6465834.1"/>
    </source>
</evidence>
<dbReference type="Proteomes" id="UP000663846">
    <property type="component" value="Unassembled WGS sequence"/>
</dbReference>
<protein>
    <submittedName>
        <fullName evidence="1">Uncharacterized protein</fullName>
    </submittedName>
</protein>
<organism evidence="1 2">
    <name type="scientific">Rhizoctonia solani</name>
    <dbReference type="NCBI Taxonomy" id="456999"/>
    <lineage>
        <taxon>Eukaryota</taxon>
        <taxon>Fungi</taxon>
        <taxon>Dikarya</taxon>
        <taxon>Basidiomycota</taxon>
        <taxon>Agaricomycotina</taxon>
        <taxon>Agaricomycetes</taxon>
        <taxon>Cantharellales</taxon>
        <taxon>Ceratobasidiaceae</taxon>
        <taxon>Rhizoctonia</taxon>
    </lineage>
</organism>